<dbReference type="RefSeq" id="WP_128269091.1">
    <property type="nucleotide sequence ID" value="NZ_SAUW01000004.1"/>
</dbReference>
<comment type="caution">
    <text evidence="1">The sequence shown here is derived from an EMBL/GenBank/DDBJ whole genome shotgun (WGS) entry which is preliminary data.</text>
</comment>
<proteinExistence type="predicted"/>
<reference evidence="1 2" key="1">
    <citation type="submission" date="2019-01" db="EMBL/GenBank/DDBJ databases">
        <title>Sinorhodobacter populi sp. nov. isolated from the symptomatic bark tissue of Populus euramericana canker.</title>
        <authorList>
            <person name="Xu G."/>
        </authorList>
    </citation>
    <scope>NUCLEOTIDE SEQUENCE [LARGE SCALE GENOMIC DNA]</scope>
    <source>
        <strain evidence="1 2">2D-5</strain>
    </source>
</reference>
<keyword evidence="2" id="KW-1185">Reference proteome</keyword>
<reference evidence="1 2" key="2">
    <citation type="submission" date="2019-01" db="EMBL/GenBank/DDBJ databases">
        <authorList>
            <person name="Li Y."/>
        </authorList>
    </citation>
    <scope>NUCLEOTIDE SEQUENCE [LARGE SCALE GENOMIC DNA]</scope>
    <source>
        <strain evidence="1 2">2D-5</strain>
    </source>
</reference>
<dbReference type="AlphaFoldDB" id="A0A443IZP4"/>
<name>A0A443IZP4_9RHOB</name>
<dbReference type="Proteomes" id="UP000285710">
    <property type="component" value="Unassembled WGS sequence"/>
</dbReference>
<gene>
    <name evidence="1" type="ORF">D2T33_05265</name>
</gene>
<protein>
    <submittedName>
        <fullName evidence="1">Uncharacterized protein</fullName>
    </submittedName>
</protein>
<dbReference type="EMBL" id="SAUW01000004">
    <property type="protein sequence ID" value="RWR13808.1"/>
    <property type="molecule type" value="Genomic_DNA"/>
</dbReference>
<sequence>MSNVQYISRHAQSAVDITRQLMSQGDLMREHTPENTVRFRFSLERVITLTGGKVTRANMSRHGFEPVPGSVNDVRMKCDEGAAAAVSRLMAIAG</sequence>
<evidence type="ECO:0000313" key="1">
    <source>
        <dbReference type="EMBL" id="RWR13808.1"/>
    </source>
</evidence>
<accession>A0A443IZP4</accession>
<organism evidence="1 2">
    <name type="scientific">Paenirhodobacter populi</name>
    <dbReference type="NCBI Taxonomy" id="2306993"/>
    <lineage>
        <taxon>Bacteria</taxon>
        <taxon>Pseudomonadati</taxon>
        <taxon>Pseudomonadota</taxon>
        <taxon>Alphaproteobacteria</taxon>
        <taxon>Rhodobacterales</taxon>
        <taxon>Rhodobacter group</taxon>
        <taxon>Paenirhodobacter</taxon>
    </lineage>
</organism>
<evidence type="ECO:0000313" key="2">
    <source>
        <dbReference type="Proteomes" id="UP000285710"/>
    </source>
</evidence>